<evidence type="ECO:0000313" key="1">
    <source>
        <dbReference type="EMBL" id="KAI0088571.1"/>
    </source>
</evidence>
<evidence type="ECO:0000313" key="2">
    <source>
        <dbReference type="Proteomes" id="UP001055072"/>
    </source>
</evidence>
<name>A0ACB8U302_9APHY</name>
<comment type="caution">
    <text evidence="1">The sequence shown here is derived from an EMBL/GenBank/DDBJ whole genome shotgun (WGS) entry which is preliminary data.</text>
</comment>
<keyword evidence="2" id="KW-1185">Reference proteome</keyword>
<gene>
    <name evidence="1" type="ORF">BDY19DRAFT_993956</name>
</gene>
<dbReference type="EMBL" id="MU274913">
    <property type="protein sequence ID" value="KAI0088571.1"/>
    <property type="molecule type" value="Genomic_DNA"/>
</dbReference>
<protein>
    <submittedName>
        <fullName evidence="1">Uncharacterized protein</fullName>
    </submittedName>
</protein>
<dbReference type="Proteomes" id="UP001055072">
    <property type="component" value="Unassembled WGS sequence"/>
</dbReference>
<sequence>MSSAFSLTFSSHASVASSFSEATPTNLLQIPDGRQDGREEQKGTLLVGCEDGSLFLLHSKTSPGPSPPSPPAVSEVSPVSPLLSGRRKPYRAASRSRSPASPSSQHTPFHVTKPRVVSSVSAEQAEAPKNFVDFEDEQEKMKNMLKRKGVKEKTVMDSLMPGVEKAFGPDKCAEAGTTKEGDATHTASTPLSPASSTYSLSRPSSVSNIPSLILPDSQKTRWNLLCHTIPHERARLSSVTSLKAISRHPLALSLHRSGEVGVYSLLDGSCQVSASAEGGVFPIPSGGKPQSRLPLIWHWQALHVVAQAETFLIVVCATSEATTSTMHPSDVDSNHTEDTRIAAFELLIERAADPDGVLLTKIGDWTFEGPLQGIALHSSSDGQNYLLHVDMRKHLIKQRVVLSRGTSGTDSPLPIAGSTSNLPLPNPFKALTGQKSIEHLEDIDDDPFVDLNLTDTLDLGPLPLEGSITGLRFDSADYLASGLAWSQKELLLFDISGLSVQALGSVQLAGIHNVLRHDHNYVTVGLKDSIELHKLDVAPTHTGDASASIILSSLVQSHPVPEDSLAVITAPGHSIVTRKKNGRRRLERISLAPQTPDIPPRYVFWKASRIEIEAMKNESVPQVSAMLPVELNYLLLGYADGFLERTSMTSLVQRKFRGPLGRMSNIPLPGVITTINIAQLDRIHERRIIAGVDDGSIAIFSYESMKLLARWTVFIEPLKQVIQVQSGRLQGCILCISRDGSIALIALDGCEFLYLVPASVAPLQKVCLGEDNLLLAYADKRARLWDIKTREFWRSMSLDKVEEMLRQGGWTEWPLPIDSNVRKGVFSFVDVSYSPDAGSSLVIDIDDMLLTLSGGVLHTGGQKESKNDLEAKRIYIRSLVSPLLTAGLNADIDRMCLEKVGSHKALFGLYRSDSMSIYATEGSRQHWTISPDVSALRAVSIIAFLHALLLYDDKPDAVHTISTFYSASVGQIVGEGYQPTSLTLLARIWLKSRSSDLRFASRHLFEAGVARLIDEQVNDLVEGWHVQLPCSQNEAKRDSTTSALALFICGSVAVDKYALLPSTVLTDIAKSISLYLHDEHSPHRALAIDLCSRGFPVWQQHVDAVEMLRSLFALATSSRKDTNFNVGQQARNAVLQIASGNSPLFMTTVSMDILQPKNVQHRKSVMQLVIFLIHKKPLVLYSNLPRLVEAVVKSLDPNSNANRDAVLDSATEILGHLVETYPSIDFHGPTQRLAIGTSEGAVVMYDLKTATRLYVLEGHTKRTTACAFSPDGRRLVTLSLEEHTVLVWKVGSSFTSFFMPGAPPRQGHAGSEPYKTYDFHIGDEGEMTLAATLELVKFEWLSDRSVKIRIRGATLTFSV</sequence>
<proteinExistence type="predicted"/>
<reference evidence="1" key="1">
    <citation type="journal article" date="2021" name="Environ. Microbiol.">
        <title>Gene family expansions and transcriptome signatures uncover fungal adaptations to wood decay.</title>
        <authorList>
            <person name="Hage H."/>
            <person name="Miyauchi S."/>
            <person name="Viragh M."/>
            <person name="Drula E."/>
            <person name="Min B."/>
            <person name="Chaduli D."/>
            <person name="Navarro D."/>
            <person name="Favel A."/>
            <person name="Norest M."/>
            <person name="Lesage-Meessen L."/>
            <person name="Balint B."/>
            <person name="Merenyi Z."/>
            <person name="de Eugenio L."/>
            <person name="Morin E."/>
            <person name="Martinez A.T."/>
            <person name="Baldrian P."/>
            <person name="Stursova M."/>
            <person name="Martinez M.J."/>
            <person name="Novotny C."/>
            <person name="Magnuson J.K."/>
            <person name="Spatafora J.W."/>
            <person name="Maurice S."/>
            <person name="Pangilinan J."/>
            <person name="Andreopoulos W."/>
            <person name="LaButti K."/>
            <person name="Hundley H."/>
            <person name="Na H."/>
            <person name="Kuo A."/>
            <person name="Barry K."/>
            <person name="Lipzen A."/>
            <person name="Henrissat B."/>
            <person name="Riley R."/>
            <person name="Ahrendt S."/>
            <person name="Nagy L.G."/>
            <person name="Grigoriev I.V."/>
            <person name="Martin F."/>
            <person name="Rosso M.N."/>
        </authorList>
    </citation>
    <scope>NUCLEOTIDE SEQUENCE</scope>
    <source>
        <strain evidence="1">CBS 384.51</strain>
    </source>
</reference>
<organism evidence="1 2">
    <name type="scientific">Irpex rosettiformis</name>
    <dbReference type="NCBI Taxonomy" id="378272"/>
    <lineage>
        <taxon>Eukaryota</taxon>
        <taxon>Fungi</taxon>
        <taxon>Dikarya</taxon>
        <taxon>Basidiomycota</taxon>
        <taxon>Agaricomycotina</taxon>
        <taxon>Agaricomycetes</taxon>
        <taxon>Polyporales</taxon>
        <taxon>Irpicaceae</taxon>
        <taxon>Irpex</taxon>
    </lineage>
</organism>
<accession>A0ACB8U302</accession>